<evidence type="ECO:0000256" key="1">
    <source>
        <dbReference type="SAM" id="MobiDB-lite"/>
    </source>
</evidence>
<protein>
    <submittedName>
        <fullName evidence="2">Uncharacterized protein</fullName>
    </submittedName>
</protein>
<dbReference type="AlphaFoldDB" id="A0A812IEW5"/>
<accession>A0A812IEW5</accession>
<evidence type="ECO:0000313" key="2">
    <source>
        <dbReference type="EMBL" id="CAE7035823.1"/>
    </source>
</evidence>
<dbReference type="Proteomes" id="UP000604046">
    <property type="component" value="Unassembled WGS sequence"/>
</dbReference>
<sequence length="331" mass="34183">MESQSSEAFTDAHDAPAAASVSYAAGACQSIPAVRRKANKILEANNIAPTIQAAEARGQVEAEASEVEVAEVPAPEPPPDASAPVEASVFQACVADPDSPFAWNKDATPFVPGQIWVQQQVPTIAKAPAPPAPRLWGAATQVVPSAAKASAKVPTIAKAPAPPAPGLWGPATQVVPSAAKASAKVPTIAKAPAPPAPGLWGAATQVVPSAAKASAKVPTIAEAPAPPAPGLWGPATQDERMNCTPNLSKELRKVGATQERILHEVAMVRSMLEACVRLEALRLKLCCLTSLQRLHRLHGHCVVARESACCCVDESRFKGGVAGVRNSLLLL</sequence>
<organism evidence="2 3">
    <name type="scientific">Symbiodinium natans</name>
    <dbReference type="NCBI Taxonomy" id="878477"/>
    <lineage>
        <taxon>Eukaryota</taxon>
        <taxon>Sar</taxon>
        <taxon>Alveolata</taxon>
        <taxon>Dinophyceae</taxon>
        <taxon>Suessiales</taxon>
        <taxon>Symbiodiniaceae</taxon>
        <taxon>Symbiodinium</taxon>
    </lineage>
</organism>
<evidence type="ECO:0000313" key="3">
    <source>
        <dbReference type="Proteomes" id="UP000604046"/>
    </source>
</evidence>
<dbReference type="EMBL" id="CAJNDS010000267">
    <property type="protein sequence ID" value="CAE7035823.1"/>
    <property type="molecule type" value="Genomic_DNA"/>
</dbReference>
<gene>
    <name evidence="2" type="ORF">SNAT2548_LOCUS4337</name>
</gene>
<comment type="caution">
    <text evidence="2">The sequence shown here is derived from an EMBL/GenBank/DDBJ whole genome shotgun (WGS) entry which is preliminary data.</text>
</comment>
<feature type="region of interest" description="Disordered" evidence="1">
    <location>
        <begin position="58"/>
        <end position="83"/>
    </location>
</feature>
<proteinExistence type="predicted"/>
<name>A0A812IEW5_9DINO</name>
<reference evidence="2" key="1">
    <citation type="submission" date="2021-02" db="EMBL/GenBank/DDBJ databases">
        <authorList>
            <person name="Dougan E. K."/>
            <person name="Rhodes N."/>
            <person name="Thang M."/>
            <person name="Chan C."/>
        </authorList>
    </citation>
    <scope>NUCLEOTIDE SEQUENCE</scope>
</reference>
<keyword evidence="3" id="KW-1185">Reference proteome</keyword>